<evidence type="ECO:0000313" key="2">
    <source>
        <dbReference type="EMBL" id="CAA9365678.1"/>
    </source>
</evidence>
<dbReference type="AlphaFoldDB" id="A0A6J4MSU2"/>
<organism evidence="2">
    <name type="scientific">uncultured Nocardioidaceae bacterium</name>
    <dbReference type="NCBI Taxonomy" id="253824"/>
    <lineage>
        <taxon>Bacteria</taxon>
        <taxon>Bacillati</taxon>
        <taxon>Actinomycetota</taxon>
        <taxon>Actinomycetes</taxon>
        <taxon>Propionibacteriales</taxon>
        <taxon>Nocardioidaceae</taxon>
        <taxon>environmental samples</taxon>
    </lineage>
</organism>
<sequence>AERPAGGCRRGRAVVEVRRLLRGRPGGRRDGRAVPWGRGPRPQPRRARRLPARAARAGADPDQAAPGRAAPADRAAGRGPRRLAGRAAARPGQLHDPQADLGGGAPGEVLPGDRLRLAAGAAGEGAGRRGRRRRVRPGRLPAPVEL</sequence>
<gene>
    <name evidence="2" type="ORF">AVDCRST_MAG21-101</name>
</gene>
<evidence type="ECO:0000256" key="1">
    <source>
        <dbReference type="SAM" id="MobiDB-lite"/>
    </source>
</evidence>
<feature type="region of interest" description="Disordered" evidence="1">
    <location>
        <begin position="19"/>
        <end position="146"/>
    </location>
</feature>
<feature type="non-terminal residue" evidence="2">
    <location>
        <position position="146"/>
    </location>
</feature>
<reference evidence="2" key="1">
    <citation type="submission" date="2020-02" db="EMBL/GenBank/DDBJ databases">
        <authorList>
            <person name="Meier V. D."/>
        </authorList>
    </citation>
    <scope>NUCLEOTIDE SEQUENCE</scope>
    <source>
        <strain evidence="2">AVDCRST_MAG21</strain>
    </source>
</reference>
<feature type="compositionally biased region" description="Low complexity" evidence="1">
    <location>
        <begin position="85"/>
        <end position="94"/>
    </location>
</feature>
<name>A0A6J4MSU2_9ACTN</name>
<protein>
    <submittedName>
        <fullName evidence="2">Uncharacterized protein</fullName>
    </submittedName>
</protein>
<accession>A0A6J4MSU2</accession>
<feature type="compositionally biased region" description="Basic residues" evidence="1">
    <location>
        <begin position="128"/>
        <end position="137"/>
    </location>
</feature>
<feature type="non-terminal residue" evidence="2">
    <location>
        <position position="1"/>
    </location>
</feature>
<feature type="compositionally biased region" description="Low complexity" evidence="1">
    <location>
        <begin position="52"/>
        <end position="78"/>
    </location>
</feature>
<dbReference type="EMBL" id="CADCUL010000019">
    <property type="protein sequence ID" value="CAA9365678.1"/>
    <property type="molecule type" value="Genomic_DNA"/>
</dbReference>
<proteinExistence type="predicted"/>